<accession>A0A9Q1B4B9</accession>
<gene>
    <name evidence="2" type="ORF">JRQ81_013749</name>
</gene>
<dbReference type="AlphaFoldDB" id="A0A9Q1B4B9"/>
<dbReference type="Proteomes" id="UP001142489">
    <property type="component" value="Unassembled WGS sequence"/>
</dbReference>
<name>A0A9Q1B4B9_9SAUR</name>
<comment type="caution">
    <text evidence="2">The sequence shown here is derived from an EMBL/GenBank/DDBJ whole genome shotgun (WGS) entry which is preliminary data.</text>
</comment>
<dbReference type="EMBL" id="JAPFRF010000004">
    <property type="protein sequence ID" value="KAJ7335808.1"/>
    <property type="molecule type" value="Genomic_DNA"/>
</dbReference>
<reference evidence="2" key="1">
    <citation type="journal article" date="2023" name="DNA Res.">
        <title>Chromosome-level genome assembly of Phrynocephalus forsythii using third-generation DNA sequencing and Hi-C analysis.</title>
        <authorList>
            <person name="Qi Y."/>
            <person name="Zhao W."/>
            <person name="Zhao Y."/>
            <person name="Niu C."/>
            <person name="Cao S."/>
            <person name="Zhang Y."/>
        </authorList>
    </citation>
    <scope>NUCLEOTIDE SEQUENCE</scope>
    <source>
        <tissue evidence="2">Muscle</tissue>
    </source>
</reference>
<sequence>MLEEAVASSFLNLATKPDASSASTFILPSRLLDLTMSHATSNALFTISSNNVIYAISPTRPSALYMGQKGQSLHKRINGHKSDIRNGNK</sequence>
<evidence type="ECO:0000313" key="2">
    <source>
        <dbReference type="EMBL" id="KAJ7335808.1"/>
    </source>
</evidence>
<keyword evidence="3" id="KW-1185">Reference proteome</keyword>
<evidence type="ECO:0000256" key="1">
    <source>
        <dbReference type="SAM" id="MobiDB-lite"/>
    </source>
</evidence>
<organism evidence="2 3">
    <name type="scientific">Phrynocephalus forsythii</name>
    <dbReference type="NCBI Taxonomy" id="171643"/>
    <lineage>
        <taxon>Eukaryota</taxon>
        <taxon>Metazoa</taxon>
        <taxon>Chordata</taxon>
        <taxon>Craniata</taxon>
        <taxon>Vertebrata</taxon>
        <taxon>Euteleostomi</taxon>
        <taxon>Lepidosauria</taxon>
        <taxon>Squamata</taxon>
        <taxon>Bifurcata</taxon>
        <taxon>Unidentata</taxon>
        <taxon>Episquamata</taxon>
        <taxon>Toxicofera</taxon>
        <taxon>Iguania</taxon>
        <taxon>Acrodonta</taxon>
        <taxon>Agamidae</taxon>
        <taxon>Agaminae</taxon>
        <taxon>Phrynocephalus</taxon>
    </lineage>
</organism>
<proteinExistence type="predicted"/>
<feature type="compositionally biased region" description="Basic and acidic residues" evidence="1">
    <location>
        <begin position="80"/>
        <end position="89"/>
    </location>
</feature>
<feature type="region of interest" description="Disordered" evidence="1">
    <location>
        <begin position="68"/>
        <end position="89"/>
    </location>
</feature>
<evidence type="ECO:0000313" key="3">
    <source>
        <dbReference type="Proteomes" id="UP001142489"/>
    </source>
</evidence>
<protein>
    <submittedName>
        <fullName evidence="2">Uncharacterized protein</fullName>
    </submittedName>
</protein>